<dbReference type="Gene3D" id="3.10.180.10">
    <property type="entry name" value="2,3-Dihydroxybiphenyl 1,2-Dioxygenase, domain 1"/>
    <property type="match status" value="1"/>
</dbReference>
<name>A0A7Y9IX81_9BURK</name>
<feature type="domain" description="VOC" evidence="1">
    <location>
        <begin position="4"/>
        <end position="128"/>
    </location>
</feature>
<dbReference type="EMBL" id="JACBYR010000001">
    <property type="protein sequence ID" value="NYE84173.1"/>
    <property type="molecule type" value="Genomic_DNA"/>
</dbReference>
<dbReference type="SUPFAM" id="SSF54593">
    <property type="entry name" value="Glyoxalase/Bleomycin resistance protein/Dihydroxybiphenyl dioxygenase"/>
    <property type="match status" value="1"/>
</dbReference>
<dbReference type="Pfam" id="PF00903">
    <property type="entry name" value="Glyoxalase"/>
    <property type="match status" value="1"/>
</dbReference>
<reference evidence="2 3" key="1">
    <citation type="submission" date="2020-07" db="EMBL/GenBank/DDBJ databases">
        <title>Genomic Encyclopedia of Type Strains, Phase IV (KMG-V): Genome sequencing to study the core and pangenomes of soil and plant-associated prokaryotes.</title>
        <authorList>
            <person name="Whitman W."/>
        </authorList>
    </citation>
    <scope>NUCLEOTIDE SEQUENCE [LARGE SCALE GENOMIC DNA]</scope>
    <source>
        <strain evidence="2 3">SAS40</strain>
    </source>
</reference>
<protein>
    <submittedName>
        <fullName evidence="2">Putative enzyme related to lactoylglutathione lyase</fullName>
    </submittedName>
</protein>
<dbReference type="InterPro" id="IPR037523">
    <property type="entry name" value="VOC_core"/>
</dbReference>
<dbReference type="InterPro" id="IPR004360">
    <property type="entry name" value="Glyas_Fos-R_dOase_dom"/>
</dbReference>
<keyword evidence="3" id="KW-1185">Reference proteome</keyword>
<dbReference type="PROSITE" id="PS51819">
    <property type="entry name" value="VOC"/>
    <property type="match status" value="1"/>
</dbReference>
<dbReference type="GO" id="GO:0016829">
    <property type="term" value="F:lyase activity"/>
    <property type="evidence" value="ECO:0007669"/>
    <property type="project" value="UniProtKB-KW"/>
</dbReference>
<dbReference type="Proteomes" id="UP000542125">
    <property type="component" value="Unassembled WGS sequence"/>
</dbReference>
<dbReference type="AlphaFoldDB" id="A0A7Y9IX81"/>
<evidence type="ECO:0000259" key="1">
    <source>
        <dbReference type="PROSITE" id="PS51819"/>
    </source>
</evidence>
<keyword evidence="2" id="KW-0456">Lyase</keyword>
<sequence length="129" mass="13761">MPGILAHSHAFGGFSSPDVARTIAFYRDVLELDAAEENGIGQIRLPGGSSVICYPKADHVPATFTLLNFAVPDVDVAVDALVKKGVVFEHYDQPEIRTDAKGISRDNGGPVIAWFKDPAGNILSVLQAD</sequence>
<accession>A0A7Y9IX81</accession>
<organism evidence="2 3">
    <name type="scientific">Pigmentiphaga litoralis</name>
    <dbReference type="NCBI Taxonomy" id="516702"/>
    <lineage>
        <taxon>Bacteria</taxon>
        <taxon>Pseudomonadati</taxon>
        <taxon>Pseudomonadota</taxon>
        <taxon>Betaproteobacteria</taxon>
        <taxon>Burkholderiales</taxon>
        <taxon>Alcaligenaceae</taxon>
        <taxon>Pigmentiphaga</taxon>
    </lineage>
</organism>
<evidence type="ECO:0000313" key="2">
    <source>
        <dbReference type="EMBL" id="NYE84173.1"/>
    </source>
</evidence>
<dbReference type="RefSeq" id="WP_218863266.1">
    <property type="nucleotide sequence ID" value="NZ_JACBYR010000001.1"/>
</dbReference>
<gene>
    <name evidence="2" type="ORF">FHW18_003444</name>
</gene>
<dbReference type="InterPro" id="IPR029068">
    <property type="entry name" value="Glyas_Bleomycin-R_OHBP_Dase"/>
</dbReference>
<proteinExistence type="predicted"/>
<evidence type="ECO:0000313" key="3">
    <source>
        <dbReference type="Proteomes" id="UP000542125"/>
    </source>
</evidence>
<comment type="caution">
    <text evidence="2">The sequence shown here is derived from an EMBL/GenBank/DDBJ whole genome shotgun (WGS) entry which is preliminary data.</text>
</comment>